<gene>
    <name evidence="1" type="ORF">AAF712_015471</name>
</gene>
<evidence type="ECO:0008006" key="3">
    <source>
        <dbReference type="Google" id="ProtNLM"/>
    </source>
</evidence>
<sequence>MAVVSPRTKSIQKRLAHFHQLPPELVILVSEYLLSCTRSSLFLISPTLVCQYFYGCLKSYSSFWTDLLIDLSALEAHAGDAALDDLTRKVNHALNYSQDKRLALTINLLRSSSDMDDSIGSLLNDAFIILYRKTLPLCRELTIKSSLWLDMQTLTGFLEWYIRDKQNAIESFDMVYKPTNTIEAFATPHALPLWRTGGISPLIMIDDPGSTIPSETPFPSLEHVKIDNITHSWSLLTLSGLHTFRLLNIPSHNSPSYTEIQRLLLSNAETLTTLELSHISVSDIETIGGQFTLPNVKSLTIGFAHPNDLVWASQTLD</sequence>
<evidence type="ECO:0000313" key="1">
    <source>
        <dbReference type="EMBL" id="KAL0057876.1"/>
    </source>
</evidence>
<proteinExistence type="predicted"/>
<name>A0ABR2Z890_9AGAR</name>
<comment type="caution">
    <text evidence="1">The sequence shown here is derived from an EMBL/GenBank/DDBJ whole genome shotgun (WGS) entry which is preliminary data.</text>
</comment>
<dbReference type="Proteomes" id="UP001437256">
    <property type="component" value="Unassembled WGS sequence"/>
</dbReference>
<protein>
    <recommendedName>
        <fullName evidence="3">F-box domain-containing protein</fullName>
    </recommendedName>
</protein>
<organism evidence="1 2">
    <name type="scientific">Marasmius tenuissimus</name>
    <dbReference type="NCBI Taxonomy" id="585030"/>
    <lineage>
        <taxon>Eukaryota</taxon>
        <taxon>Fungi</taxon>
        <taxon>Dikarya</taxon>
        <taxon>Basidiomycota</taxon>
        <taxon>Agaricomycotina</taxon>
        <taxon>Agaricomycetes</taxon>
        <taxon>Agaricomycetidae</taxon>
        <taxon>Agaricales</taxon>
        <taxon>Marasmiineae</taxon>
        <taxon>Marasmiaceae</taxon>
        <taxon>Marasmius</taxon>
    </lineage>
</organism>
<accession>A0ABR2Z890</accession>
<evidence type="ECO:0000313" key="2">
    <source>
        <dbReference type="Proteomes" id="UP001437256"/>
    </source>
</evidence>
<reference evidence="1 2" key="1">
    <citation type="submission" date="2024-05" db="EMBL/GenBank/DDBJ databases">
        <title>A draft genome resource for the thread blight pathogen Marasmius tenuissimus strain MS-2.</title>
        <authorList>
            <person name="Yulfo-Soto G.E."/>
            <person name="Baruah I.K."/>
            <person name="Amoako-Attah I."/>
            <person name="Bukari Y."/>
            <person name="Meinhardt L.W."/>
            <person name="Bailey B.A."/>
            <person name="Cohen S.P."/>
        </authorList>
    </citation>
    <scope>NUCLEOTIDE SEQUENCE [LARGE SCALE GENOMIC DNA]</scope>
    <source>
        <strain evidence="1 2">MS-2</strain>
    </source>
</reference>
<dbReference type="EMBL" id="JBBXMP010000417">
    <property type="protein sequence ID" value="KAL0057876.1"/>
    <property type="molecule type" value="Genomic_DNA"/>
</dbReference>
<keyword evidence="2" id="KW-1185">Reference proteome</keyword>